<accession>A0A4Y4D1Q7</accession>
<dbReference type="RefSeq" id="WP_141354303.1">
    <property type="nucleotide sequence ID" value="NZ_BJNV01000069.1"/>
</dbReference>
<evidence type="ECO:0000256" key="1">
    <source>
        <dbReference type="SAM" id="SignalP"/>
    </source>
</evidence>
<proteinExistence type="predicted"/>
<protein>
    <recommendedName>
        <fullName evidence="2">Ice-binding protein C-terminal domain-containing protein</fullName>
    </recommendedName>
</protein>
<feature type="signal peptide" evidence="1">
    <location>
        <begin position="1"/>
        <end position="30"/>
    </location>
</feature>
<sequence>MKRISRNSFRSRTLGIAGALALCFSATAQADAIDGIIDTWQVDVSTIFDTASICDSTGDCTAPTGVTVIDNQTLRWGSSTGQGVSGLQISNSPASGNVVTNGAAVNNVSITHLNRPITGTTLSSVDILSTLTLTPVSPAGSALPPVTITFGVDYLETDNGATPCADGGINGVGVNVNGCADIYVTDVKSLNFGFTYDFDGAGSLFGDQTYYISFFEATNGLNTLSADACAAVGASYPCLGFETPEGQDTTVNFASLITTEKVVINVPEPSTLALGGLGLVALAGLRRRN</sequence>
<dbReference type="Proteomes" id="UP000318422">
    <property type="component" value="Unassembled WGS sequence"/>
</dbReference>
<comment type="caution">
    <text evidence="3">The sequence shown here is derived from an EMBL/GenBank/DDBJ whole genome shotgun (WGS) entry which is preliminary data.</text>
</comment>
<feature type="domain" description="Ice-binding protein C-terminal" evidence="2">
    <location>
        <begin position="266"/>
        <end position="288"/>
    </location>
</feature>
<evidence type="ECO:0000259" key="2">
    <source>
        <dbReference type="Pfam" id="PF07589"/>
    </source>
</evidence>
<reference evidence="3 4" key="1">
    <citation type="submission" date="2019-06" db="EMBL/GenBank/DDBJ databases">
        <title>Whole genome shotgun sequence of Zoogloea ramigera NBRC 15342.</title>
        <authorList>
            <person name="Hosoyama A."/>
            <person name="Uohara A."/>
            <person name="Ohji S."/>
            <person name="Ichikawa N."/>
        </authorList>
    </citation>
    <scope>NUCLEOTIDE SEQUENCE [LARGE SCALE GENOMIC DNA]</scope>
    <source>
        <strain evidence="3 4">NBRC 15342</strain>
    </source>
</reference>
<dbReference type="NCBIfam" id="NF038125">
    <property type="entry name" value="PEP_CTERM_THxN"/>
    <property type="match status" value="1"/>
</dbReference>
<keyword evidence="4" id="KW-1185">Reference proteome</keyword>
<dbReference type="NCBIfam" id="TIGR02595">
    <property type="entry name" value="PEP_CTERM"/>
    <property type="match status" value="1"/>
</dbReference>
<evidence type="ECO:0000313" key="3">
    <source>
        <dbReference type="EMBL" id="GEC97207.1"/>
    </source>
</evidence>
<feature type="chain" id="PRO_5021288637" description="Ice-binding protein C-terminal domain-containing protein" evidence="1">
    <location>
        <begin position="31"/>
        <end position="289"/>
    </location>
</feature>
<dbReference type="OrthoDB" id="8904411at2"/>
<dbReference type="Pfam" id="PF07589">
    <property type="entry name" value="PEP-CTERM"/>
    <property type="match status" value="1"/>
</dbReference>
<dbReference type="AlphaFoldDB" id="A0A4Y4D1Q7"/>
<dbReference type="EMBL" id="BJNV01000069">
    <property type="protein sequence ID" value="GEC97207.1"/>
    <property type="molecule type" value="Genomic_DNA"/>
</dbReference>
<dbReference type="InterPro" id="IPR013424">
    <property type="entry name" value="Ice-binding_C"/>
</dbReference>
<keyword evidence="1" id="KW-0732">Signal</keyword>
<evidence type="ECO:0000313" key="4">
    <source>
        <dbReference type="Proteomes" id="UP000318422"/>
    </source>
</evidence>
<name>A0A4Y4D1Q7_ZOORA</name>
<organism evidence="3 4">
    <name type="scientific">Zoogloea ramigera</name>
    <dbReference type="NCBI Taxonomy" id="350"/>
    <lineage>
        <taxon>Bacteria</taxon>
        <taxon>Pseudomonadati</taxon>
        <taxon>Pseudomonadota</taxon>
        <taxon>Betaproteobacteria</taxon>
        <taxon>Rhodocyclales</taxon>
        <taxon>Zoogloeaceae</taxon>
        <taxon>Zoogloea</taxon>
    </lineage>
</organism>
<gene>
    <name evidence="3" type="ORF">ZRA01_32800</name>
</gene>